<evidence type="ECO:0000313" key="11">
    <source>
        <dbReference type="EMBL" id="JAC25372.1"/>
    </source>
</evidence>
<feature type="chain" id="PRO_5001516059" description="Peptidoglycan-recognition protein" evidence="8">
    <location>
        <begin position="28"/>
        <end position="204"/>
    </location>
</feature>
<dbReference type="FunFam" id="3.40.80.10:FF:000001">
    <property type="entry name" value="Peptidoglycan recognition protein 1"/>
    <property type="match status" value="1"/>
</dbReference>
<reference evidence="11" key="1">
    <citation type="submission" date="2014-03" db="EMBL/GenBank/DDBJ databases">
        <title>The sialotranscriptome of Amblyomma triste, Amblyomma parvum and Amblyomma cajennense ticks, uncovered by 454-based RNA-seq.</title>
        <authorList>
            <person name="Garcia G.R."/>
            <person name="Gardinassi L.G."/>
            <person name="Ribeiro J.M."/>
            <person name="Anatrielo E."/>
            <person name="Ferreira B.R."/>
            <person name="Moreira H.N."/>
            <person name="Mafra C."/>
            <person name="Olegario M.M."/>
            <person name="Szabo P.J."/>
            <person name="Miranda-Santos I.K."/>
            <person name="Maruyama S.R."/>
        </authorList>
    </citation>
    <scope>NUCLEOTIDE SEQUENCE</scope>
    <source>
        <strain evidence="11">Araguapaz</strain>
        <tissue evidence="11">Salivary glands</tissue>
    </source>
</reference>
<feature type="domain" description="N-acetylmuramoyl-L-alanine amidase" evidence="9">
    <location>
        <begin position="45"/>
        <end position="179"/>
    </location>
</feature>
<dbReference type="GO" id="GO:0008270">
    <property type="term" value="F:zinc ion binding"/>
    <property type="evidence" value="ECO:0007669"/>
    <property type="project" value="InterPro"/>
</dbReference>
<dbReference type="Pfam" id="PF01510">
    <property type="entry name" value="Amidase_2"/>
    <property type="match status" value="1"/>
</dbReference>
<dbReference type="InterPro" id="IPR002502">
    <property type="entry name" value="Amidase_domain"/>
</dbReference>
<evidence type="ECO:0000256" key="2">
    <source>
        <dbReference type="ARBA" id="ARBA00022588"/>
    </source>
</evidence>
<dbReference type="CDD" id="cd06583">
    <property type="entry name" value="PGRP"/>
    <property type="match status" value="1"/>
</dbReference>
<evidence type="ECO:0000256" key="3">
    <source>
        <dbReference type="ARBA" id="ARBA00022729"/>
    </source>
</evidence>
<evidence type="ECO:0000259" key="10">
    <source>
        <dbReference type="SMART" id="SM00701"/>
    </source>
</evidence>
<dbReference type="SMART" id="SM00701">
    <property type="entry name" value="PGRP"/>
    <property type="match status" value="1"/>
</dbReference>
<evidence type="ECO:0000256" key="6">
    <source>
        <dbReference type="PIRNR" id="PIRNR037945"/>
    </source>
</evidence>
<dbReference type="InterPro" id="IPR017331">
    <property type="entry name" value="Peptidoglycan_recognition"/>
</dbReference>
<comment type="similarity">
    <text evidence="1 6">Belongs to the N-acetylmuramoyl-L-alanine amidase 2 family.</text>
</comment>
<dbReference type="SUPFAM" id="SSF55846">
    <property type="entry name" value="N-acetylmuramoyl-L-alanine amidase-like"/>
    <property type="match status" value="1"/>
</dbReference>
<feature type="domain" description="Peptidoglycan recognition protein family" evidence="10">
    <location>
        <begin position="30"/>
        <end position="173"/>
    </location>
</feature>
<dbReference type="GO" id="GO:0045087">
    <property type="term" value="P:innate immune response"/>
    <property type="evidence" value="ECO:0007669"/>
    <property type="project" value="UniProtKB-KW"/>
</dbReference>
<dbReference type="GO" id="GO:0009253">
    <property type="term" value="P:peptidoglycan catabolic process"/>
    <property type="evidence" value="ECO:0007669"/>
    <property type="project" value="InterPro"/>
</dbReference>
<evidence type="ECO:0000256" key="7">
    <source>
        <dbReference type="PIRSR" id="PIRSR037945-1"/>
    </source>
</evidence>
<dbReference type="InterPro" id="IPR036505">
    <property type="entry name" value="Amidase/PGRP_sf"/>
</dbReference>
<keyword evidence="4 6" id="KW-0391">Immunity</keyword>
<name>A0A023FUM0_AMBPA</name>
<protein>
    <recommendedName>
        <fullName evidence="6">Peptidoglycan-recognition protein</fullName>
    </recommendedName>
</protein>
<feature type="disulfide bond" evidence="7">
    <location>
        <begin position="67"/>
        <end position="73"/>
    </location>
</feature>
<accession>A0A023FUM0</accession>
<dbReference type="AlphaFoldDB" id="A0A023FUM0"/>
<feature type="signal peptide" evidence="8">
    <location>
        <begin position="1"/>
        <end position="27"/>
    </location>
</feature>
<evidence type="ECO:0000256" key="5">
    <source>
        <dbReference type="ARBA" id="ARBA00023157"/>
    </source>
</evidence>
<evidence type="ECO:0000256" key="8">
    <source>
        <dbReference type="SAM" id="SignalP"/>
    </source>
</evidence>
<keyword evidence="3 8" id="KW-0732">Signal</keyword>
<evidence type="ECO:0000259" key="9">
    <source>
        <dbReference type="SMART" id="SM00644"/>
    </source>
</evidence>
<dbReference type="InterPro" id="IPR006619">
    <property type="entry name" value="PGRP_domain_met/bac"/>
</dbReference>
<dbReference type="InterPro" id="IPR015510">
    <property type="entry name" value="PGRP"/>
</dbReference>
<feature type="disulfide bond" evidence="7">
    <location>
        <begin position="29"/>
        <end position="153"/>
    </location>
</feature>
<sequence>MMTGRKTATVLVVLVVVLSVLLEETGAQCPGVVSRRKWGARRPRGRSPMRPKQAQRVFIHHTTGASCNSLATCSRLMRSHQNYHMNTHRWPDIGYSFLIGGDGRIYEGRGFGVEGAHTIGYNKNAIAISFIGDFLRRKPNARMLAAAKKLIACGVKKGLIKRRYRLHGHRDANCTSCPGNALYAIIKRWPHYGGRAPKFICRGR</sequence>
<dbReference type="GO" id="GO:0008745">
    <property type="term" value="F:N-acetylmuramoyl-L-alanine amidase activity"/>
    <property type="evidence" value="ECO:0007669"/>
    <property type="project" value="InterPro"/>
</dbReference>
<keyword evidence="5 7" id="KW-1015">Disulfide bond</keyword>
<dbReference type="PANTHER" id="PTHR11022">
    <property type="entry name" value="PEPTIDOGLYCAN RECOGNITION PROTEIN"/>
    <property type="match status" value="1"/>
</dbReference>
<dbReference type="SMART" id="SM00644">
    <property type="entry name" value="Ami_2"/>
    <property type="match status" value="1"/>
</dbReference>
<proteinExistence type="evidence at transcript level"/>
<dbReference type="PIRSF" id="PIRSF037945">
    <property type="entry name" value="PGRPs"/>
    <property type="match status" value="1"/>
</dbReference>
<evidence type="ECO:0000256" key="1">
    <source>
        <dbReference type="ARBA" id="ARBA00007553"/>
    </source>
</evidence>
<keyword evidence="2 6" id="KW-0399">Innate immunity</keyword>
<organism evidence="11">
    <name type="scientific">Amblyomma parvum</name>
    <name type="common">South American tick</name>
    <dbReference type="NCBI Taxonomy" id="251391"/>
    <lineage>
        <taxon>Eukaryota</taxon>
        <taxon>Metazoa</taxon>
        <taxon>Ecdysozoa</taxon>
        <taxon>Arthropoda</taxon>
        <taxon>Chelicerata</taxon>
        <taxon>Arachnida</taxon>
        <taxon>Acari</taxon>
        <taxon>Parasitiformes</taxon>
        <taxon>Ixodida</taxon>
        <taxon>Ixodoidea</taxon>
        <taxon>Ixodidae</taxon>
        <taxon>Amblyomminae</taxon>
        <taxon>Amblyomma</taxon>
    </lineage>
</organism>
<evidence type="ECO:0000256" key="4">
    <source>
        <dbReference type="ARBA" id="ARBA00022859"/>
    </source>
</evidence>
<dbReference type="PANTHER" id="PTHR11022:SF41">
    <property type="entry name" value="PEPTIDOGLYCAN-RECOGNITION PROTEIN LC-RELATED"/>
    <property type="match status" value="1"/>
</dbReference>
<dbReference type="EMBL" id="GBBL01001948">
    <property type="protein sequence ID" value="JAC25372.1"/>
    <property type="molecule type" value="mRNA"/>
</dbReference>
<dbReference type="Gene3D" id="3.40.80.10">
    <property type="entry name" value="Peptidoglycan recognition protein-like"/>
    <property type="match status" value="1"/>
</dbReference>
<dbReference type="GO" id="GO:0042834">
    <property type="term" value="F:peptidoglycan binding"/>
    <property type="evidence" value="ECO:0007669"/>
    <property type="project" value="InterPro"/>
</dbReference>